<proteinExistence type="inferred from homology"/>
<reference evidence="5 6" key="1">
    <citation type="journal article" date="2017" name="Arch. Microbiol.">
        <title>Mariprofundus micogutta sp. nov., a novel iron-oxidizing zetaproteobacterium isolated from a deep-sea hydrothermal field at the Bayonnaise knoll of the Izu-Ogasawara arc, and a description of Mariprofundales ord. nov. and Zetaproteobacteria classis nov.</title>
        <authorList>
            <person name="Makita H."/>
            <person name="Tanaka E."/>
            <person name="Mitsunobu S."/>
            <person name="Miyazaki M."/>
            <person name="Nunoura T."/>
            <person name="Uematsu K."/>
            <person name="Takaki Y."/>
            <person name="Nishi S."/>
            <person name="Shimamura S."/>
            <person name="Takai K."/>
        </authorList>
    </citation>
    <scope>NUCLEOTIDE SEQUENCE [LARGE SCALE GENOMIC DNA]</scope>
    <source>
        <strain evidence="5 6">ET2</strain>
    </source>
</reference>
<keyword evidence="2 4" id="KW-0378">Hydrolase</keyword>
<name>A0A1L8CQV0_9PROT</name>
<dbReference type="EMBL" id="BDFD01000024">
    <property type="protein sequence ID" value="GAV21264.1"/>
    <property type="molecule type" value="Genomic_DNA"/>
</dbReference>
<dbReference type="EC" id="3.6.1.9" evidence="4"/>
<dbReference type="GO" id="GO:0009117">
    <property type="term" value="P:nucleotide metabolic process"/>
    <property type="evidence" value="ECO:0007669"/>
    <property type="project" value="UniProtKB-KW"/>
</dbReference>
<comment type="cofactor">
    <cofactor evidence="1 4">
        <name>a divalent metal cation</name>
        <dbReference type="ChEBI" id="CHEBI:60240"/>
    </cofactor>
</comment>
<dbReference type="AlphaFoldDB" id="A0A1L8CQV0"/>
<dbReference type="PANTHER" id="PTHR43213:SF5">
    <property type="entry name" value="BIFUNCTIONAL DTTP_UTP PYROPHOSPHATASE_METHYLTRANSFERASE PROTEIN-RELATED"/>
    <property type="match status" value="1"/>
</dbReference>
<accession>A0A1L8CQV0</accession>
<evidence type="ECO:0000313" key="5">
    <source>
        <dbReference type="EMBL" id="GAV21264.1"/>
    </source>
</evidence>
<comment type="subcellular location">
    <subcellularLocation>
        <location evidence="4">Cytoplasm</location>
    </subcellularLocation>
</comment>
<comment type="caution">
    <text evidence="4">Lacks conserved residue(s) required for the propagation of feature annotation.</text>
</comment>
<dbReference type="InterPro" id="IPR029001">
    <property type="entry name" value="ITPase-like_fam"/>
</dbReference>
<organism evidence="5 6">
    <name type="scientific">Mariprofundus micogutta</name>
    <dbReference type="NCBI Taxonomy" id="1921010"/>
    <lineage>
        <taxon>Bacteria</taxon>
        <taxon>Pseudomonadati</taxon>
        <taxon>Pseudomonadota</taxon>
        <taxon>Candidatius Mariprofundia</taxon>
        <taxon>Mariprofundales</taxon>
        <taxon>Mariprofundaceae</taxon>
        <taxon>Mariprofundus</taxon>
    </lineage>
</organism>
<keyword evidence="3 4" id="KW-0546">Nucleotide metabolism</keyword>
<evidence type="ECO:0000313" key="6">
    <source>
        <dbReference type="Proteomes" id="UP000231632"/>
    </source>
</evidence>
<dbReference type="HAMAP" id="MF_00528">
    <property type="entry name" value="Maf"/>
    <property type="match status" value="1"/>
</dbReference>
<comment type="catalytic activity">
    <reaction evidence="4">
        <text>dTTP + H2O = dTMP + diphosphate + H(+)</text>
        <dbReference type="Rhea" id="RHEA:28534"/>
        <dbReference type="ChEBI" id="CHEBI:15377"/>
        <dbReference type="ChEBI" id="CHEBI:15378"/>
        <dbReference type="ChEBI" id="CHEBI:33019"/>
        <dbReference type="ChEBI" id="CHEBI:37568"/>
        <dbReference type="ChEBI" id="CHEBI:63528"/>
        <dbReference type="EC" id="3.6.1.9"/>
    </reaction>
</comment>
<dbReference type="InterPro" id="IPR003697">
    <property type="entry name" value="Maf-like"/>
</dbReference>
<evidence type="ECO:0000256" key="2">
    <source>
        <dbReference type="ARBA" id="ARBA00022801"/>
    </source>
</evidence>
<feature type="active site" description="Proton acceptor" evidence="4">
    <location>
        <position position="71"/>
    </location>
</feature>
<comment type="function">
    <text evidence="4">Nucleoside triphosphate pyrophosphatase that hydrolyzes dTTP and UTP. May have a dual role in cell division arrest and in preventing the incorporation of modified nucleotides into cellular nucleic acids.</text>
</comment>
<dbReference type="Pfam" id="PF02545">
    <property type="entry name" value="Maf"/>
    <property type="match status" value="1"/>
</dbReference>
<gene>
    <name evidence="5" type="ORF">MMIC_P2246</name>
</gene>
<sequence>MLADMEVILASRSPRRLMLLQSAGLAVEVRPSHIDETPLPGETVAEIVARLGREKAMACEAAPDIPVIAADTLVAINGKPLGQPADLAKAKAMLMELSGNTHHVFTGVTVRLGDRIQADLVQTRVVFRQLSSEEIDTYLAHNEVLDKAGSYAIQGGAASFIEAIEGPLDNVIGLPVRSTLNILAKITFSGTTT</sequence>
<feature type="site" description="Important for substrate specificity" evidence="4">
    <location>
        <position position="15"/>
    </location>
</feature>
<dbReference type="Gene3D" id="3.90.950.10">
    <property type="match status" value="1"/>
</dbReference>
<dbReference type="GO" id="GO:0005737">
    <property type="term" value="C:cytoplasm"/>
    <property type="evidence" value="ECO:0007669"/>
    <property type="project" value="UniProtKB-SubCell"/>
</dbReference>
<keyword evidence="6" id="KW-1185">Reference proteome</keyword>
<dbReference type="PANTHER" id="PTHR43213">
    <property type="entry name" value="BIFUNCTIONAL DTTP/UTP PYROPHOSPHATASE/METHYLTRANSFERASE PROTEIN-RELATED"/>
    <property type="match status" value="1"/>
</dbReference>
<evidence type="ECO:0000256" key="3">
    <source>
        <dbReference type="ARBA" id="ARBA00023080"/>
    </source>
</evidence>
<dbReference type="GO" id="GO:0036218">
    <property type="term" value="F:dTTP diphosphatase activity"/>
    <property type="evidence" value="ECO:0007669"/>
    <property type="project" value="RHEA"/>
</dbReference>
<feature type="site" description="Important for substrate specificity" evidence="4">
    <location>
        <position position="154"/>
    </location>
</feature>
<dbReference type="RefSeq" id="WP_307157957.1">
    <property type="nucleotide sequence ID" value="NZ_BDFD01000024.1"/>
</dbReference>
<dbReference type="SUPFAM" id="SSF52972">
    <property type="entry name" value="ITPase-like"/>
    <property type="match status" value="1"/>
</dbReference>
<comment type="caution">
    <text evidence="5">The sequence shown here is derived from an EMBL/GenBank/DDBJ whole genome shotgun (WGS) entry which is preliminary data.</text>
</comment>
<dbReference type="CDD" id="cd00555">
    <property type="entry name" value="Maf"/>
    <property type="match status" value="1"/>
</dbReference>
<feature type="site" description="Important for substrate specificity" evidence="4">
    <location>
        <position position="72"/>
    </location>
</feature>
<comment type="similarity">
    <text evidence="4">Belongs to the Maf family. YhdE subfamily.</text>
</comment>
<evidence type="ECO:0000256" key="1">
    <source>
        <dbReference type="ARBA" id="ARBA00001968"/>
    </source>
</evidence>
<evidence type="ECO:0000256" key="4">
    <source>
        <dbReference type="HAMAP-Rule" id="MF_00528"/>
    </source>
</evidence>
<dbReference type="GO" id="GO:0036221">
    <property type="term" value="F:UTP diphosphatase activity"/>
    <property type="evidence" value="ECO:0007669"/>
    <property type="project" value="RHEA"/>
</dbReference>
<dbReference type="PIRSF" id="PIRSF006305">
    <property type="entry name" value="Maf"/>
    <property type="match status" value="1"/>
</dbReference>
<protein>
    <recommendedName>
        <fullName evidence="4">dTTP/UTP pyrophosphatase</fullName>
        <shortName evidence="4">dTTPase/UTPase</shortName>
        <ecNumber evidence="4">3.6.1.9</ecNumber>
    </recommendedName>
    <alternativeName>
        <fullName evidence="4">Nucleoside triphosphate pyrophosphatase</fullName>
    </alternativeName>
    <alternativeName>
        <fullName evidence="4">Nucleotide pyrophosphatase</fullName>
        <shortName evidence="4">Nucleotide PPase</shortName>
    </alternativeName>
</protein>
<dbReference type="NCBIfam" id="TIGR00172">
    <property type="entry name" value="maf"/>
    <property type="match status" value="1"/>
</dbReference>
<comment type="catalytic activity">
    <reaction evidence="4">
        <text>UTP + H2O = UMP + diphosphate + H(+)</text>
        <dbReference type="Rhea" id="RHEA:29395"/>
        <dbReference type="ChEBI" id="CHEBI:15377"/>
        <dbReference type="ChEBI" id="CHEBI:15378"/>
        <dbReference type="ChEBI" id="CHEBI:33019"/>
        <dbReference type="ChEBI" id="CHEBI:46398"/>
        <dbReference type="ChEBI" id="CHEBI:57865"/>
        <dbReference type="EC" id="3.6.1.9"/>
    </reaction>
</comment>
<dbReference type="STRING" id="1921010.MMIC_P2246"/>
<keyword evidence="4" id="KW-0963">Cytoplasm</keyword>
<dbReference type="Proteomes" id="UP000231632">
    <property type="component" value="Unassembled WGS sequence"/>
</dbReference>